<dbReference type="EMBL" id="KN824323">
    <property type="protein sequence ID" value="KIM24534.1"/>
    <property type="molecule type" value="Genomic_DNA"/>
</dbReference>
<reference evidence="3 4" key="1">
    <citation type="submission" date="2014-04" db="EMBL/GenBank/DDBJ databases">
        <authorList>
            <consortium name="DOE Joint Genome Institute"/>
            <person name="Kuo A."/>
            <person name="Zuccaro A."/>
            <person name="Kohler A."/>
            <person name="Nagy L.G."/>
            <person name="Floudas D."/>
            <person name="Copeland A."/>
            <person name="Barry K.W."/>
            <person name="Cichocki N."/>
            <person name="Veneault-Fourrey C."/>
            <person name="LaButti K."/>
            <person name="Lindquist E.A."/>
            <person name="Lipzen A."/>
            <person name="Lundell T."/>
            <person name="Morin E."/>
            <person name="Murat C."/>
            <person name="Sun H."/>
            <person name="Tunlid A."/>
            <person name="Henrissat B."/>
            <person name="Grigoriev I.V."/>
            <person name="Hibbett D.S."/>
            <person name="Martin F."/>
            <person name="Nordberg H.P."/>
            <person name="Cantor M.N."/>
            <person name="Hua S.X."/>
        </authorList>
    </citation>
    <scope>NUCLEOTIDE SEQUENCE [LARGE SCALE GENOMIC DNA]</scope>
    <source>
        <strain evidence="3 4">MAFF 305830</strain>
    </source>
</reference>
<dbReference type="HOGENOM" id="CLU_508216_0_0_1"/>
<accession>A0A0C3AX25</accession>
<evidence type="ECO:0000313" key="3">
    <source>
        <dbReference type="EMBL" id="KIM24534.1"/>
    </source>
</evidence>
<protein>
    <submittedName>
        <fullName evidence="3">Uncharacterized protein</fullName>
    </submittedName>
</protein>
<name>A0A0C3AX25_SERVB</name>
<sequence>MPNVQLDDTDLFRRSNRHPTPTEEAMIKQLLAKEEESLARLSNSIEEYKKDIDLAQRNVSLFKERMIQAKTRQTLAVQLRDDLRSGLESIQRVDPLEETDAVAIQTDSEADQDTARHNQDLQAIVRSRKSVVQGITKQIEVAETSIKRHTEAWAIVREEFQGSLSMEQISIQTLDSTIRQREQLLISIRSKKNVLRSIWRLPHEIWNQIFRETAYQPLSGTEDIDWFDVPKTWRQSFILSAVCYQWRSVCRADPRLWKDPVVLIHDDEYPSEFDFETHYTLTSGILDTLTIAAQCVHTSLSDHAFREQLSHIKTLNVLIADIWGSGGNIVPTSDWWHVLPPIKEIFIFDLHTSQASPSTSTLPSSSNTSIRRVTCKNTALAFHNPMPVLEELSIDMQDGFPGLITTIHRSGTNLRKLHFVGEFDPDESHVAEVRTTLGSLKEVSMSCFNLMECFIPNFLCPSLQKISFPTPEMPEEEPDWDPFFAQGSLATTIKDVDICSMGCDDVQLILPFLDKLQNLNTLTLQGESVQHVLHAKISIMKDAPDDEGYSVLCFRTLETLKVKYYTGTGEVVLQYVEALQGPQRNHANQDSVQSCLKAVIFEGCPHITYDIKSRIDVFYPDD</sequence>
<dbReference type="OrthoDB" id="2986786at2759"/>
<dbReference type="SUPFAM" id="SSF52047">
    <property type="entry name" value="RNI-like"/>
    <property type="match status" value="1"/>
</dbReference>
<evidence type="ECO:0000313" key="4">
    <source>
        <dbReference type="Proteomes" id="UP000054097"/>
    </source>
</evidence>
<keyword evidence="1" id="KW-0175">Coiled coil</keyword>
<evidence type="ECO:0000256" key="2">
    <source>
        <dbReference type="SAM" id="MobiDB-lite"/>
    </source>
</evidence>
<organism evidence="3 4">
    <name type="scientific">Serendipita vermifera MAFF 305830</name>
    <dbReference type="NCBI Taxonomy" id="933852"/>
    <lineage>
        <taxon>Eukaryota</taxon>
        <taxon>Fungi</taxon>
        <taxon>Dikarya</taxon>
        <taxon>Basidiomycota</taxon>
        <taxon>Agaricomycotina</taxon>
        <taxon>Agaricomycetes</taxon>
        <taxon>Sebacinales</taxon>
        <taxon>Serendipitaceae</taxon>
        <taxon>Serendipita</taxon>
    </lineage>
</organism>
<feature type="coiled-coil region" evidence="1">
    <location>
        <begin position="31"/>
        <end position="65"/>
    </location>
</feature>
<reference evidence="4" key="2">
    <citation type="submission" date="2015-01" db="EMBL/GenBank/DDBJ databases">
        <title>Evolutionary Origins and Diversification of the Mycorrhizal Mutualists.</title>
        <authorList>
            <consortium name="DOE Joint Genome Institute"/>
            <consortium name="Mycorrhizal Genomics Consortium"/>
            <person name="Kohler A."/>
            <person name="Kuo A."/>
            <person name="Nagy L.G."/>
            <person name="Floudas D."/>
            <person name="Copeland A."/>
            <person name="Barry K.W."/>
            <person name="Cichocki N."/>
            <person name="Veneault-Fourrey C."/>
            <person name="LaButti K."/>
            <person name="Lindquist E.A."/>
            <person name="Lipzen A."/>
            <person name="Lundell T."/>
            <person name="Morin E."/>
            <person name="Murat C."/>
            <person name="Riley R."/>
            <person name="Ohm R."/>
            <person name="Sun H."/>
            <person name="Tunlid A."/>
            <person name="Henrissat B."/>
            <person name="Grigoriev I.V."/>
            <person name="Hibbett D.S."/>
            <person name="Martin F."/>
        </authorList>
    </citation>
    <scope>NUCLEOTIDE SEQUENCE [LARGE SCALE GENOMIC DNA]</scope>
    <source>
        <strain evidence="4">MAFF 305830</strain>
    </source>
</reference>
<gene>
    <name evidence="3" type="ORF">M408DRAFT_27003</name>
</gene>
<dbReference type="AlphaFoldDB" id="A0A0C3AX25"/>
<keyword evidence="4" id="KW-1185">Reference proteome</keyword>
<evidence type="ECO:0000256" key="1">
    <source>
        <dbReference type="SAM" id="Coils"/>
    </source>
</evidence>
<dbReference type="Proteomes" id="UP000054097">
    <property type="component" value="Unassembled WGS sequence"/>
</dbReference>
<feature type="region of interest" description="Disordered" evidence="2">
    <location>
        <begin position="1"/>
        <end position="21"/>
    </location>
</feature>
<proteinExistence type="predicted"/>